<feature type="region of interest" description="Disordered" evidence="1">
    <location>
        <begin position="1"/>
        <end position="60"/>
    </location>
</feature>
<evidence type="ECO:0000313" key="3">
    <source>
        <dbReference type="Proteomes" id="UP000054564"/>
    </source>
</evidence>
<feature type="compositionally biased region" description="Polar residues" evidence="1">
    <location>
        <begin position="7"/>
        <end position="16"/>
    </location>
</feature>
<keyword evidence="3" id="KW-1185">Reference proteome</keyword>
<accession>A0A0L0VBY5</accession>
<evidence type="ECO:0000313" key="2">
    <source>
        <dbReference type="EMBL" id="KNE96464.1"/>
    </source>
</evidence>
<sequence length="251" mass="27150">MAHHQQCRSNHSSASSIPEPCPKRRTGTSADSDMVADSNDEDNPPATEATDPDNTQSSKAQYLTDEQELAKALRVHKNAVTATCLPNSPINSKIQTSNACVPVCEGLISRPTYDSSPSNLSKHVAGCLKKQQDTKENQKLGSMGVSGAGDVDPQERFNRFPSLCCLVCLAEAPGPFSALGKAPHLGLMHPMVVQNLPTQKTVSSDIGRLYTVVQETVKHSLQNHKGALYLGLDAWQLPNGFDLNEKMCERI</sequence>
<dbReference type="EMBL" id="AJIL01000082">
    <property type="protein sequence ID" value="KNE96464.1"/>
    <property type="molecule type" value="Genomic_DNA"/>
</dbReference>
<proteinExistence type="predicted"/>
<name>A0A0L0VBY5_9BASI</name>
<comment type="caution">
    <text evidence="2">The sequence shown here is derived from an EMBL/GenBank/DDBJ whole genome shotgun (WGS) entry which is preliminary data.</text>
</comment>
<evidence type="ECO:0000256" key="1">
    <source>
        <dbReference type="SAM" id="MobiDB-lite"/>
    </source>
</evidence>
<gene>
    <name evidence="2" type="ORF">PSTG_10297</name>
</gene>
<dbReference type="Proteomes" id="UP000054564">
    <property type="component" value="Unassembled WGS sequence"/>
</dbReference>
<reference evidence="3" key="1">
    <citation type="submission" date="2014-03" db="EMBL/GenBank/DDBJ databases">
        <title>The Genome Sequence of Puccinia striiformis f. sp. tritici PST-78.</title>
        <authorList>
            <consortium name="The Broad Institute Genome Sequencing Platform"/>
            <person name="Cuomo C."/>
            <person name="Hulbert S."/>
            <person name="Chen X."/>
            <person name="Walker B."/>
            <person name="Young S.K."/>
            <person name="Zeng Q."/>
            <person name="Gargeya S."/>
            <person name="Fitzgerald M."/>
            <person name="Haas B."/>
            <person name="Abouelleil A."/>
            <person name="Alvarado L."/>
            <person name="Arachchi H.M."/>
            <person name="Berlin A.M."/>
            <person name="Chapman S.B."/>
            <person name="Goldberg J."/>
            <person name="Griggs A."/>
            <person name="Gujja S."/>
            <person name="Hansen M."/>
            <person name="Howarth C."/>
            <person name="Imamovic A."/>
            <person name="Larimer J."/>
            <person name="McCowan C."/>
            <person name="Montmayeur A."/>
            <person name="Murphy C."/>
            <person name="Neiman D."/>
            <person name="Pearson M."/>
            <person name="Priest M."/>
            <person name="Roberts A."/>
            <person name="Saif S."/>
            <person name="Shea T."/>
            <person name="Sisk P."/>
            <person name="Sykes S."/>
            <person name="Wortman J."/>
            <person name="Nusbaum C."/>
            <person name="Birren B."/>
        </authorList>
    </citation>
    <scope>NUCLEOTIDE SEQUENCE [LARGE SCALE GENOMIC DNA]</scope>
    <source>
        <strain evidence="3">race PST-78</strain>
    </source>
</reference>
<dbReference type="AlphaFoldDB" id="A0A0L0VBY5"/>
<protein>
    <submittedName>
        <fullName evidence="2">Uncharacterized protein</fullName>
    </submittedName>
</protein>
<organism evidence="2 3">
    <name type="scientific">Puccinia striiformis f. sp. tritici PST-78</name>
    <dbReference type="NCBI Taxonomy" id="1165861"/>
    <lineage>
        <taxon>Eukaryota</taxon>
        <taxon>Fungi</taxon>
        <taxon>Dikarya</taxon>
        <taxon>Basidiomycota</taxon>
        <taxon>Pucciniomycotina</taxon>
        <taxon>Pucciniomycetes</taxon>
        <taxon>Pucciniales</taxon>
        <taxon>Pucciniaceae</taxon>
        <taxon>Puccinia</taxon>
    </lineage>
</organism>